<accession>A0A0L6U7K5</accession>
<dbReference type="VEuPathDB" id="FungiDB:VP01_986g6"/>
<protein>
    <recommendedName>
        <fullName evidence="3">DDE Tnp4 domain-containing protein</fullName>
    </recommendedName>
</protein>
<sequence>MHNFRQKKTKLFEKDNGVEVGKLATFFRIGEGPIELYTYWCMVAILELKPQLLTWPTPDAHKEIQKGFEGCMSLIDGLLQPQGSLWDCGSLPGCSHNQHLMSNSVIASKPQDFFSNGEYVLDDTAFTPTTNVVPAFKQNINCILSNEEHHFNRCGNSKGLVHTEGPQDGTTTEILIQNQIQCSKLP</sequence>
<reference evidence="1 2" key="1">
    <citation type="submission" date="2015-08" db="EMBL/GenBank/DDBJ databases">
        <title>Next Generation Sequencing and Analysis of the Genome of Puccinia sorghi L Schw, the Causal Agent of Maize Common Rust.</title>
        <authorList>
            <person name="Rochi L."/>
            <person name="Burguener G."/>
            <person name="Darino M."/>
            <person name="Turjanski A."/>
            <person name="Kreff E."/>
            <person name="Dieguez M.J."/>
            <person name="Sacco F."/>
        </authorList>
    </citation>
    <scope>NUCLEOTIDE SEQUENCE [LARGE SCALE GENOMIC DNA]</scope>
    <source>
        <strain evidence="1 2">RO10H11247</strain>
    </source>
</reference>
<keyword evidence="2" id="KW-1185">Reference proteome</keyword>
<comment type="caution">
    <text evidence="1">The sequence shown here is derived from an EMBL/GenBank/DDBJ whole genome shotgun (WGS) entry which is preliminary data.</text>
</comment>
<evidence type="ECO:0000313" key="2">
    <source>
        <dbReference type="Proteomes" id="UP000037035"/>
    </source>
</evidence>
<dbReference type="EMBL" id="LAVV01015569">
    <property type="protein sequence ID" value="KNZ43785.1"/>
    <property type="molecule type" value="Genomic_DNA"/>
</dbReference>
<proteinExistence type="predicted"/>
<evidence type="ECO:0008006" key="3">
    <source>
        <dbReference type="Google" id="ProtNLM"/>
    </source>
</evidence>
<evidence type="ECO:0000313" key="1">
    <source>
        <dbReference type="EMBL" id="KNZ43785.1"/>
    </source>
</evidence>
<dbReference type="AlphaFoldDB" id="A0A0L6U7K5"/>
<dbReference type="OrthoDB" id="5540949at2759"/>
<gene>
    <name evidence="1" type="ORF">VP01_986g6</name>
</gene>
<organism evidence="1 2">
    <name type="scientific">Puccinia sorghi</name>
    <dbReference type="NCBI Taxonomy" id="27349"/>
    <lineage>
        <taxon>Eukaryota</taxon>
        <taxon>Fungi</taxon>
        <taxon>Dikarya</taxon>
        <taxon>Basidiomycota</taxon>
        <taxon>Pucciniomycotina</taxon>
        <taxon>Pucciniomycetes</taxon>
        <taxon>Pucciniales</taxon>
        <taxon>Pucciniaceae</taxon>
        <taxon>Puccinia</taxon>
    </lineage>
</organism>
<dbReference type="Proteomes" id="UP000037035">
    <property type="component" value="Unassembled WGS sequence"/>
</dbReference>
<name>A0A0L6U7K5_9BASI</name>